<sequence>MAEKIYVVRKDILNSGYDGNLESVIVHKAGAEVEIHNGVFVTLGALAKTRKGMVGGVQVDVKINDREVFNAELTQAGDHTKEVYFVHNGEVMYDEKLYKLEDYRCPAGKVARAYSLTTGDILTFTADFFATAPVEGQALVVGADGYLVEADATVQAEAKIVFHVIEDSGYELHQKAKAFAVRIVRN</sequence>
<keyword evidence="2" id="KW-1185">Reference proteome</keyword>
<evidence type="ECO:0000313" key="1">
    <source>
        <dbReference type="EMBL" id="AZU98937.1"/>
    </source>
</evidence>
<name>A0A3Q9R7L1_9CAUD</name>
<proteinExistence type="predicted"/>
<accession>A0A3Q9R7L1</accession>
<dbReference type="Proteomes" id="UP000287896">
    <property type="component" value="Segment"/>
</dbReference>
<gene>
    <name evidence="1" type="ORF">pW2_104</name>
</gene>
<organism evidence="1 2">
    <name type="scientific">Bacillus phage pW2</name>
    <dbReference type="NCBI Taxonomy" id="2500559"/>
    <lineage>
        <taxon>Viruses</taxon>
        <taxon>Duplodnaviria</taxon>
        <taxon>Heunggongvirae</taxon>
        <taxon>Uroviricota</taxon>
        <taxon>Caudoviricetes</taxon>
        <taxon>Joanripponvirinae</taxon>
        <taxon>Sophritavirus</taxon>
        <taxon>Sophritavirus pW2</taxon>
    </lineage>
</organism>
<evidence type="ECO:0000313" key="2">
    <source>
        <dbReference type="Proteomes" id="UP000287896"/>
    </source>
</evidence>
<reference evidence="1 2" key="1">
    <citation type="submission" date="2018-12" db="EMBL/GenBank/DDBJ databases">
        <title>Characterization of a novel siphovirus infacting Bacillus anthracis.</title>
        <authorList>
            <person name="Hu X."/>
            <person name="Wan X."/>
            <person name="Geng P."/>
            <person name="Yuan Z."/>
        </authorList>
    </citation>
    <scope>NUCLEOTIDE SEQUENCE [LARGE SCALE GENOMIC DNA]</scope>
</reference>
<protein>
    <submittedName>
        <fullName evidence="1">Uncharacterized protein</fullName>
    </submittedName>
</protein>
<dbReference type="EMBL" id="MK288021">
    <property type="protein sequence ID" value="AZU98937.1"/>
    <property type="molecule type" value="Genomic_DNA"/>
</dbReference>